<comment type="caution">
    <text evidence="6">The sequence shown here is derived from an EMBL/GenBank/DDBJ whole genome shotgun (WGS) entry which is preliminary data.</text>
</comment>
<dbReference type="InterPro" id="IPR003877">
    <property type="entry name" value="SPRY_dom"/>
</dbReference>
<dbReference type="OrthoDB" id="341259at2759"/>
<feature type="region of interest" description="Disordered" evidence="4">
    <location>
        <begin position="769"/>
        <end position="963"/>
    </location>
</feature>
<feature type="repeat" description="ANK" evidence="3">
    <location>
        <begin position="1351"/>
        <end position="1383"/>
    </location>
</feature>
<feature type="repeat" description="ANK" evidence="3">
    <location>
        <begin position="1141"/>
        <end position="1174"/>
    </location>
</feature>
<feature type="compositionally biased region" description="Acidic residues" evidence="4">
    <location>
        <begin position="934"/>
        <end position="951"/>
    </location>
</feature>
<dbReference type="InterPro" id="IPR001870">
    <property type="entry name" value="B30.2/SPRY"/>
</dbReference>
<evidence type="ECO:0000313" key="6">
    <source>
        <dbReference type="EMBL" id="OAP63444.1"/>
    </source>
</evidence>
<dbReference type="PANTHER" id="PTHR24198:SF165">
    <property type="entry name" value="ANKYRIN REPEAT-CONTAINING PROTEIN-RELATED"/>
    <property type="match status" value="1"/>
</dbReference>
<organism evidence="6 7">
    <name type="scientific">Fonsecaea erecta</name>
    <dbReference type="NCBI Taxonomy" id="1367422"/>
    <lineage>
        <taxon>Eukaryota</taxon>
        <taxon>Fungi</taxon>
        <taxon>Dikarya</taxon>
        <taxon>Ascomycota</taxon>
        <taxon>Pezizomycotina</taxon>
        <taxon>Eurotiomycetes</taxon>
        <taxon>Chaetothyriomycetidae</taxon>
        <taxon>Chaetothyriales</taxon>
        <taxon>Herpotrichiellaceae</taxon>
        <taxon>Fonsecaea</taxon>
    </lineage>
</organism>
<dbReference type="Pfam" id="PF00622">
    <property type="entry name" value="SPRY"/>
    <property type="match status" value="1"/>
</dbReference>
<feature type="compositionally biased region" description="Acidic residues" evidence="4">
    <location>
        <begin position="808"/>
        <end position="831"/>
    </location>
</feature>
<accession>A0A178ZUJ6</accession>
<dbReference type="SMART" id="SM00449">
    <property type="entry name" value="SPRY"/>
    <property type="match status" value="1"/>
</dbReference>
<dbReference type="Gene3D" id="1.25.40.20">
    <property type="entry name" value="Ankyrin repeat-containing domain"/>
    <property type="match status" value="4"/>
</dbReference>
<proteinExistence type="predicted"/>
<evidence type="ECO:0000313" key="7">
    <source>
        <dbReference type="Proteomes" id="UP000078343"/>
    </source>
</evidence>
<feature type="repeat" description="ANK" evidence="3">
    <location>
        <begin position="1175"/>
        <end position="1209"/>
    </location>
</feature>
<dbReference type="Gene3D" id="2.60.120.920">
    <property type="match status" value="1"/>
</dbReference>
<sequence length="1690" mass="190547">MSAMTEEQMDFESRAWESAREQLRKKYQDADARGVDAFLSTRTTIDETKQACQEMGKAASQQYQNVVKQILEKIDLFMKAGDVAVKSAPESIGLAWTGVRLCFHSFQDDFKTFSLFGGATLDIVGIFISCRAYWRLIGVQRGLAQSLELHQHVETLITDTYQQVADFSYNMWKEFKTPKILRIVKGVLRSNSSKFEGLLASIKEAQKRMGGYAQQAVTLLIDRKLDMSQEDLQKIQEMLKSSTDIQTEIKEELERQKNRSPFGNVSPSKTNVQGAHVFSDLARDQFEANMNYLNVSYSREIQKTALDRKECTPGTCNWIFDLEEYGNWHNARGSSLLWVSGGGGFGKSFLMSSVIRRLQAEMKQPEDLKQQREEKDKREDSALCYFLCNRGNEASRSTEKILDYVLVQLYEHVTPDSKPSLDRLDKANQAVANYLVKARDSKAEPSESKKSIGREKGFASFQASAFEEAYIALAEAVKKEAYVVIDALDECDDREEQGFIDLVLKLATSTRAKVKILICSRREDDINQSLDNEKVSHIMVEDNNGPDVKRFVESELSTCVGWTKLERELAAKVIIEKAKSWFKYVDLVMSILRQPWQRPLSKKLEDLPEGLHDMYVEVLHKTDPSYRQFLETFLTWTILAPRKVTATEIVDAYTEIYINGNQEEDIQGLDSRDKDIPFRDQITKVGGALIKVDWHTKVVSLSHETVKEAFLRTEEVEIEPTICKECGTRKSIQQHRWTLSSRMGNFEMTRVIFKHLNSPLFYRMHMQPEYDTQSESDSNSEYMENEDESQAGNGEGRDEVEVGKNEDKVEDEVIVEEEKEVDSEKGDEEAKDGENEKDSKTSADTLINNAKESDGDDGSVDRQQEDSTVTEIRKLDSPPTNGEDNAIEITTIPTSGGPSELYYLAVGPDDDDDDDAKSTNNSDVNDHISSSTLDGEESMDETTDADSDDETPQNLEIDAPAPTDSNQRYEIVNCIYHLQKVLEQGSPKKEKWDQLWNDIENYFRAGSRKFKSWIHIEAGRPDSALYAYGAYGVSPLHVAAAYGLVPLVERLIKRGDRVNATTLYGQTPLHYAARLPKGKAKQDLCRHLLQQRKVDANFQYTDNDSGAQTAFHILLTVDPSIESVQLFLENRANPDVQSNYQGWSALHYFATYGEDVQVLDALIKKRADINAQDREGETPLHMLVRRPKLDPMLLRAFIDKEADVNQNDKDNQQPLFEVASSGNKESMGIILGANPDVHHQDRYGMTALHNAALNGFSEGVSMLIEKDANPTCLDDLGRSPFFLACEKGDLRTVEFLAATLKERDPSYLDKPSSAGKTPLRRAATKGHALVVEKILTQYGEHVNINAVDEKLRRTALHVAALLGFSSVVQALLNHQARSDVKDRMSHTPLTLCCKAWSDLNSADLEPVILLLIDNDEDAARADAELLNTAIMCGSVRVVKKLRQLDVDVTRRDESGWTALELARQYKNYNIQQLLSTEGVTVGKRPCRWVGSKKSHKLVEILDDGLTLRYHSDKEVRCSFLSDHPIPSGTHKYYFEVSVDEAAVEESESGLIVALGLSHRQDKLVGRLPGLIDFGRQSWAFHGDDGTLYQSSNREGNGSFSNNKFGFGDTIGCGVDLDKDEAFYTVNGKRIMKTAFSDLYGRIYLAVALNRKAIVRTNFGSQAFKWEPANQSPMDFEADLPADEHNKLEQE</sequence>
<dbReference type="InterPro" id="IPR043136">
    <property type="entry name" value="B30.2/SPRY_sf"/>
</dbReference>
<feature type="compositionally biased region" description="Basic and acidic residues" evidence="4">
    <location>
        <begin position="795"/>
        <end position="807"/>
    </location>
</feature>
<feature type="compositionally biased region" description="Basic and acidic residues" evidence="4">
    <location>
        <begin position="859"/>
        <end position="876"/>
    </location>
</feature>
<keyword evidence="7" id="KW-1185">Reference proteome</keyword>
<dbReference type="Pfam" id="PF00023">
    <property type="entry name" value="Ank"/>
    <property type="match status" value="1"/>
</dbReference>
<feature type="repeat" description="ANK" evidence="3">
    <location>
        <begin position="1243"/>
        <end position="1275"/>
    </location>
</feature>
<evidence type="ECO:0000256" key="4">
    <source>
        <dbReference type="SAM" id="MobiDB-lite"/>
    </source>
</evidence>
<dbReference type="Proteomes" id="UP000078343">
    <property type="component" value="Unassembled WGS sequence"/>
</dbReference>
<keyword evidence="1" id="KW-0677">Repeat</keyword>
<feature type="repeat" description="ANK" evidence="3">
    <location>
        <begin position="1314"/>
        <end position="1347"/>
    </location>
</feature>
<reference evidence="6 7" key="1">
    <citation type="submission" date="2016-04" db="EMBL/GenBank/DDBJ databases">
        <title>Draft genome of Fonsecaea erecta CBS 125763.</title>
        <authorList>
            <person name="Weiss V.A."/>
            <person name="Vicente V.A."/>
            <person name="Raittz R.T."/>
            <person name="Moreno L.F."/>
            <person name="De Souza E.M."/>
            <person name="Pedrosa F.O."/>
            <person name="Steffens M.B."/>
            <person name="Faoro H."/>
            <person name="Tadra-Sfeir M.Z."/>
            <person name="Najafzadeh M.J."/>
            <person name="Felipe M.S."/>
            <person name="Teixeira M."/>
            <person name="Sun J."/>
            <person name="Xi L."/>
            <person name="Gomes R."/>
            <person name="De Azevedo C.M."/>
            <person name="Salgado C.G."/>
            <person name="Da Silva M.B."/>
            <person name="Nascimento M.F."/>
            <person name="Queiroz-Telles F."/>
            <person name="Attili D.S."/>
            <person name="Gorbushina A."/>
        </authorList>
    </citation>
    <scope>NUCLEOTIDE SEQUENCE [LARGE SCALE GENOMIC DNA]</scope>
    <source>
        <strain evidence="6 7">CBS 125763</strain>
    </source>
</reference>
<feature type="compositionally biased region" description="Polar residues" evidence="4">
    <location>
        <begin position="918"/>
        <end position="933"/>
    </location>
</feature>
<dbReference type="Gene3D" id="3.40.50.300">
    <property type="entry name" value="P-loop containing nucleotide triphosphate hydrolases"/>
    <property type="match status" value="1"/>
</dbReference>
<dbReference type="Pfam" id="PF24883">
    <property type="entry name" value="NPHP3_N"/>
    <property type="match status" value="1"/>
</dbReference>
<dbReference type="SUPFAM" id="SSF49899">
    <property type="entry name" value="Concanavalin A-like lectins/glucanases"/>
    <property type="match status" value="1"/>
</dbReference>
<evidence type="ECO:0000256" key="2">
    <source>
        <dbReference type="ARBA" id="ARBA00023043"/>
    </source>
</evidence>
<dbReference type="PANTHER" id="PTHR24198">
    <property type="entry name" value="ANKYRIN REPEAT AND PROTEIN KINASE DOMAIN-CONTAINING PROTEIN"/>
    <property type="match status" value="1"/>
</dbReference>
<protein>
    <recommendedName>
        <fullName evidence="5">B30.2/SPRY domain-containing protein</fullName>
    </recommendedName>
</protein>
<dbReference type="InterPro" id="IPR027417">
    <property type="entry name" value="P-loop_NTPase"/>
</dbReference>
<dbReference type="EMBL" id="LVYI01000002">
    <property type="protein sequence ID" value="OAP63444.1"/>
    <property type="molecule type" value="Genomic_DNA"/>
</dbReference>
<dbReference type="InterPro" id="IPR002110">
    <property type="entry name" value="Ankyrin_rpt"/>
</dbReference>
<dbReference type="PROSITE" id="PS50188">
    <property type="entry name" value="B302_SPRY"/>
    <property type="match status" value="1"/>
</dbReference>
<dbReference type="PROSITE" id="PS50297">
    <property type="entry name" value="ANK_REP_REGION"/>
    <property type="match status" value="5"/>
</dbReference>
<dbReference type="InterPro" id="IPR044736">
    <property type="entry name" value="Gid1/RanBPM/SPLA_SPRY"/>
</dbReference>
<feature type="repeat" description="ANK" evidence="3">
    <location>
        <begin position="1031"/>
        <end position="1063"/>
    </location>
</feature>
<feature type="compositionally biased region" description="Polar residues" evidence="4">
    <location>
        <begin position="770"/>
        <end position="782"/>
    </location>
</feature>
<evidence type="ECO:0000259" key="5">
    <source>
        <dbReference type="PROSITE" id="PS50188"/>
    </source>
</evidence>
<dbReference type="GeneID" id="30006841"/>
<dbReference type="SMART" id="SM00248">
    <property type="entry name" value="ANK"/>
    <property type="match status" value="13"/>
</dbReference>
<dbReference type="STRING" id="1367422.A0A178ZUJ6"/>
<dbReference type="Pfam" id="PF12796">
    <property type="entry name" value="Ank_2"/>
    <property type="match status" value="3"/>
</dbReference>
<dbReference type="PROSITE" id="PS50088">
    <property type="entry name" value="ANK_REPEAT"/>
    <property type="match status" value="6"/>
</dbReference>
<evidence type="ECO:0000256" key="3">
    <source>
        <dbReference type="PROSITE-ProRule" id="PRU00023"/>
    </source>
</evidence>
<dbReference type="SUPFAM" id="SSF48403">
    <property type="entry name" value="Ankyrin repeat"/>
    <property type="match status" value="2"/>
</dbReference>
<dbReference type="RefSeq" id="XP_018696811.1">
    <property type="nucleotide sequence ID" value="XM_018834187.1"/>
</dbReference>
<keyword evidence="2 3" id="KW-0040">ANK repeat</keyword>
<dbReference type="InterPro" id="IPR056884">
    <property type="entry name" value="NPHP3-like_N"/>
</dbReference>
<feature type="compositionally biased region" description="Basic and acidic residues" evidence="4">
    <location>
        <begin position="832"/>
        <end position="841"/>
    </location>
</feature>
<name>A0A178ZUJ6_9EURO</name>
<dbReference type="CDD" id="cd12885">
    <property type="entry name" value="SPRY_RanBP_like"/>
    <property type="match status" value="1"/>
</dbReference>
<evidence type="ECO:0000256" key="1">
    <source>
        <dbReference type="ARBA" id="ARBA00022737"/>
    </source>
</evidence>
<feature type="domain" description="B30.2/SPRY" evidence="5">
    <location>
        <begin position="1466"/>
        <end position="1663"/>
    </location>
</feature>
<dbReference type="InterPro" id="IPR013320">
    <property type="entry name" value="ConA-like_dom_sf"/>
</dbReference>
<gene>
    <name evidence="6" type="ORF">AYL99_02671</name>
</gene>
<dbReference type="InterPro" id="IPR036770">
    <property type="entry name" value="Ankyrin_rpt-contain_sf"/>
</dbReference>